<dbReference type="PROSITE" id="PS51192">
    <property type="entry name" value="HELICASE_ATP_BIND_1"/>
    <property type="match status" value="1"/>
</dbReference>
<dbReference type="SUPFAM" id="SSF52540">
    <property type="entry name" value="P-loop containing nucleoside triphosphate hydrolases"/>
    <property type="match status" value="2"/>
</dbReference>
<name>A0A8S5MJH3_9CAUD</name>
<organism evidence="3">
    <name type="scientific">Siphoviridae sp. ctF7F8</name>
    <dbReference type="NCBI Taxonomy" id="2826211"/>
    <lineage>
        <taxon>Viruses</taxon>
        <taxon>Duplodnaviria</taxon>
        <taxon>Heunggongvirae</taxon>
        <taxon>Uroviricota</taxon>
        <taxon>Caudoviricetes</taxon>
    </lineage>
</organism>
<sequence>MLAKEQLHEYQRYCIEFIKKNPAVLLILEMGLGKTIISLTAIEELMFESFEVNKVLIIAPLRVARDVWPEEIRGWSHVKDLRCSVILGKKEARTEALKADADIYIINRENLQWLVEELEKSHTPWPFDMAVIDELSSFKNCRSKRYRALNKVRPFISRIVGLTGTPSSNGLMDLWSEVRLIDGGKRLGKYIGRFREQYFKVGDMNPYTGEVYNYIPLPGAEKEIYKKIGDITVSMKSLDYLEMPECINIRHEVEMNGKERKLYNSLKNNMILQLGGNNICAENAAVLSGKLQQMANGAIYDENKEIINIHERKLDMLEDLVEQSNGQSVLIAYWYQHDRTRIAERLKKVGYEPRELRSEQDILDWNSGRIQTALISPASAGHGLNIQKGGHILVWFSTIWSLEMFQQTNARLWRQGQKDLVTIHHIICKDTIDEDVLDALENKDTTQKRLIDAVKADLEVQK</sequence>
<evidence type="ECO:0000313" key="3">
    <source>
        <dbReference type="EMBL" id="DAD82386.1"/>
    </source>
</evidence>
<dbReference type="Pfam" id="PF00176">
    <property type="entry name" value="SNF2-rel_dom"/>
    <property type="match status" value="1"/>
</dbReference>
<evidence type="ECO:0000259" key="2">
    <source>
        <dbReference type="PROSITE" id="PS51192"/>
    </source>
</evidence>
<dbReference type="InterPro" id="IPR038718">
    <property type="entry name" value="SNF2-like_sf"/>
</dbReference>
<evidence type="ECO:0000256" key="1">
    <source>
        <dbReference type="SAM" id="Coils"/>
    </source>
</evidence>
<dbReference type="InterPro" id="IPR014001">
    <property type="entry name" value="Helicase_ATP-bd"/>
</dbReference>
<keyword evidence="1" id="KW-0175">Coiled coil</keyword>
<dbReference type="InterPro" id="IPR000330">
    <property type="entry name" value="SNF2_N"/>
</dbReference>
<dbReference type="PANTHER" id="PTHR10799">
    <property type="entry name" value="SNF2/RAD54 HELICASE FAMILY"/>
    <property type="match status" value="1"/>
</dbReference>
<dbReference type="GO" id="GO:0005524">
    <property type="term" value="F:ATP binding"/>
    <property type="evidence" value="ECO:0007669"/>
    <property type="project" value="InterPro"/>
</dbReference>
<dbReference type="Gene3D" id="3.40.50.10810">
    <property type="entry name" value="Tandem AAA-ATPase domain"/>
    <property type="match status" value="1"/>
</dbReference>
<feature type="coiled-coil region" evidence="1">
    <location>
        <begin position="300"/>
        <end position="327"/>
    </location>
</feature>
<proteinExistence type="predicted"/>
<dbReference type="Gene3D" id="3.40.50.300">
    <property type="entry name" value="P-loop containing nucleotide triphosphate hydrolases"/>
    <property type="match status" value="1"/>
</dbReference>
<accession>A0A8S5MJH3</accession>
<feature type="domain" description="Helicase ATP-binding" evidence="2">
    <location>
        <begin position="15"/>
        <end position="184"/>
    </location>
</feature>
<dbReference type="EMBL" id="BK014917">
    <property type="protein sequence ID" value="DAD82386.1"/>
    <property type="molecule type" value="Genomic_DNA"/>
</dbReference>
<dbReference type="InterPro" id="IPR027417">
    <property type="entry name" value="P-loop_NTPase"/>
</dbReference>
<dbReference type="SMART" id="SM00487">
    <property type="entry name" value="DEXDc"/>
    <property type="match status" value="1"/>
</dbReference>
<reference evidence="3" key="1">
    <citation type="journal article" date="2021" name="Proc. Natl. Acad. Sci. U.S.A.">
        <title>A Catalog of Tens of Thousands of Viruses from Human Metagenomes Reveals Hidden Associations with Chronic Diseases.</title>
        <authorList>
            <person name="Tisza M.J."/>
            <person name="Buck C.B."/>
        </authorList>
    </citation>
    <scope>NUCLEOTIDE SEQUENCE</scope>
    <source>
        <strain evidence="3">CtF7F8</strain>
    </source>
</reference>
<protein>
    <submittedName>
        <fullName evidence="3">Chromatin remodeling complex ATPase</fullName>
    </submittedName>
</protein>